<proteinExistence type="predicted"/>
<dbReference type="PANTHER" id="PTHR43245">
    <property type="entry name" value="BIFUNCTIONAL POLYMYXIN RESISTANCE PROTEIN ARNA"/>
    <property type="match status" value="1"/>
</dbReference>
<dbReference type="Proteomes" id="UP000236584">
    <property type="component" value="Chromosome"/>
</dbReference>
<dbReference type="InterPro" id="IPR001509">
    <property type="entry name" value="Epimerase_deHydtase"/>
</dbReference>
<dbReference type="Gene3D" id="3.40.50.720">
    <property type="entry name" value="NAD(P)-binding Rossmann-like Domain"/>
    <property type="match status" value="1"/>
</dbReference>
<gene>
    <name evidence="2" type="ORF">C2R22_14660</name>
</gene>
<reference evidence="2 3" key="1">
    <citation type="submission" date="2018-01" db="EMBL/GenBank/DDBJ databases">
        <title>Complete genome sequence of Salinigranum rubrum GX10T, an extremely halophilic archaeon isolated from a marine solar saltern.</title>
        <authorList>
            <person name="Han S."/>
        </authorList>
    </citation>
    <scope>NUCLEOTIDE SEQUENCE [LARGE SCALE GENOMIC DNA]</scope>
    <source>
        <strain evidence="2 3">GX10</strain>
    </source>
</reference>
<dbReference type="GeneID" id="35593358"/>
<feature type="domain" description="NAD-dependent epimerase/dehydratase" evidence="1">
    <location>
        <begin position="12"/>
        <end position="241"/>
    </location>
</feature>
<evidence type="ECO:0000313" key="3">
    <source>
        <dbReference type="Proteomes" id="UP000236584"/>
    </source>
</evidence>
<organism evidence="2 3">
    <name type="scientific">Salinigranum rubrum</name>
    <dbReference type="NCBI Taxonomy" id="755307"/>
    <lineage>
        <taxon>Archaea</taxon>
        <taxon>Methanobacteriati</taxon>
        <taxon>Methanobacteriota</taxon>
        <taxon>Stenosarchaea group</taxon>
        <taxon>Halobacteria</taxon>
        <taxon>Halobacteriales</taxon>
        <taxon>Haloferacaceae</taxon>
        <taxon>Salinigranum</taxon>
    </lineage>
</organism>
<dbReference type="EMBL" id="CP026309">
    <property type="protein sequence ID" value="AUV82733.1"/>
    <property type="molecule type" value="Genomic_DNA"/>
</dbReference>
<name>A0A2I8VLC2_9EURY</name>
<dbReference type="Pfam" id="PF01370">
    <property type="entry name" value="Epimerase"/>
    <property type="match status" value="1"/>
</dbReference>
<sequence>MQDDLGPRGDRILITGGAGFIGSHLADALVADNDVRVLDDFSGGFRDQVPDEATVVEGDVRDPAVLDRAMEGVDVVFHEAAVVSVPKTVDDPFTSNDVNVTATVRILERAREESARVVCASSAAIYGNPDGVPITETAPLEPTSPYGIQKLTLDHYTRLYHDLYDLDTVVLRYFNVYGPRAEAGEYGDVVSVFLRQGRAGGPITVEGDGEQTRDFVHVDDVVQANLRAATTDAVGEAYNVGCGTEITISALARKIRDLTGGDTSIEHVDPRPGDIDESLADISKARERLGYEPTIGLDEGLESVV</sequence>
<dbReference type="InterPro" id="IPR050177">
    <property type="entry name" value="Lipid_A_modif_metabolic_enz"/>
</dbReference>
<evidence type="ECO:0000259" key="1">
    <source>
        <dbReference type="Pfam" id="PF01370"/>
    </source>
</evidence>
<dbReference type="RefSeq" id="WP_103426422.1">
    <property type="nucleotide sequence ID" value="NZ_CP026309.1"/>
</dbReference>
<protein>
    <recommendedName>
        <fullName evidence="1">NAD-dependent epimerase/dehydratase domain-containing protein</fullName>
    </recommendedName>
</protein>
<dbReference type="AlphaFoldDB" id="A0A2I8VLC2"/>
<dbReference type="PRINTS" id="PR01713">
    <property type="entry name" value="NUCEPIMERASE"/>
</dbReference>
<dbReference type="InterPro" id="IPR036291">
    <property type="entry name" value="NAD(P)-bd_dom_sf"/>
</dbReference>
<dbReference type="SUPFAM" id="SSF51735">
    <property type="entry name" value="NAD(P)-binding Rossmann-fold domains"/>
    <property type="match status" value="1"/>
</dbReference>
<evidence type="ECO:0000313" key="2">
    <source>
        <dbReference type="EMBL" id="AUV82733.1"/>
    </source>
</evidence>
<dbReference type="KEGG" id="srub:C2R22_14660"/>
<dbReference type="PANTHER" id="PTHR43245:SF13">
    <property type="entry name" value="UDP-D-APIOSE_UDP-D-XYLOSE SYNTHASE 2"/>
    <property type="match status" value="1"/>
</dbReference>
<keyword evidence="3" id="KW-1185">Reference proteome</keyword>
<dbReference type="OrthoDB" id="4907at2157"/>
<accession>A0A2I8VLC2</accession>